<evidence type="ECO:0000256" key="1">
    <source>
        <dbReference type="SAM" id="MobiDB-lite"/>
    </source>
</evidence>
<feature type="region of interest" description="Disordered" evidence="1">
    <location>
        <begin position="296"/>
        <end position="348"/>
    </location>
</feature>
<keyword evidence="3" id="KW-1185">Reference proteome</keyword>
<dbReference type="OrthoDB" id="5986643at2759"/>
<evidence type="ECO:0000313" key="2">
    <source>
        <dbReference type="EMBL" id="EFX67014.1"/>
    </source>
</evidence>
<organism evidence="2 3">
    <name type="scientific">Daphnia pulex</name>
    <name type="common">Water flea</name>
    <dbReference type="NCBI Taxonomy" id="6669"/>
    <lineage>
        <taxon>Eukaryota</taxon>
        <taxon>Metazoa</taxon>
        <taxon>Ecdysozoa</taxon>
        <taxon>Arthropoda</taxon>
        <taxon>Crustacea</taxon>
        <taxon>Branchiopoda</taxon>
        <taxon>Diplostraca</taxon>
        <taxon>Cladocera</taxon>
        <taxon>Anomopoda</taxon>
        <taxon>Daphniidae</taxon>
        <taxon>Daphnia</taxon>
    </lineage>
</organism>
<dbReference type="HOGENOM" id="CLU_515131_0_0_1"/>
<dbReference type="KEGG" id="dpx:DAPPUDRAFT_331494"/>
<sequence length="529" mass="59511">MTNKLGEPSSVGEASSDYSIPSSALDGLCRVLKKPIKLYPLNNDKLGFSFASVEPTTSGTSGNESQDLESPICYSLRRFASLPHSQQQPNASSEYANAAHETFTDATVPKGMIIHASCEELEEATYILRGFEHAVCNALNLPVKIGFPSVEELNRARNYWIHQFQMAAFPDEWWRLKRGYAVKKTSKLPKLQPYLDKKDGIIKIRARTALSETCVSGCRNNFGQDGVVNIYKNVRYTSNRRIQKQNIEVGEVVLIEEDNVKVNHEGWELWLRFTLGLIMLFERSKKNSAEAEYILDAGTQKEESGDEEDGETELGEAESTDPVEREISIPSTSQDSVDVAGRQPLRPASGKDVVKTIVTSSGRVVKPRRIRNLLDLNLFYTEQEMVLCRKRITNKTPLDISRKSLEATHLLMKNLKNSISREAEAPSQCWISRDNCKKFQKKPRNFQFGSLQNVVPRPIQFCGNSTDQNPLAMADEGYQHIMNSLQKSTDTSDMGQINNMLGDEDKYIKALTGLVSFGIFKFIVLPYEN</sequence>
<dbReference type="InParanoid" id="E9HMN0"/>
<name>E9HMN0_DAPPU</name>
<proteinExistence type="predicted"/>
<feature type="compositionally biased region" description="Acidic residues" evidence="1">
    <location>
        <begin position="304"/>
        <end position="321"/>
    </location>
</feature>
<gene>
    <name evidence="2" type="ORF">DAPPUDRAFT_331494</name>
</gene>
<dbReference type="AlphaFoldDB" id="E9HMN0"/>
<dbReference type="EMBL" id="GL732688">
    <property type="protein sequence ID" value="EFX67014.1"/>
    <property type="molecule type" value="Genomic_DNA"/>
</dbReference>
<evidence type="ECO:0000313" key="3">
    <source>
        <dbReference type="Proteomes" id="UP000000305"/>
    </source>
</evidence>
<dbReference type="Proteomes" id="UP000000305">
    <property type="component" value="Unassembled WGS sequence"/>
</dbReference>
<accession>E9HMN0</accession>
<protein>
    <submittedName>
        <fullName evidence="2">Uncharacterized protein</fullName>
    </submittedName>
</protein>
<reference evidence="2 3" key="1">
    <citation type="journal article" date="2011" name="Science">
        <title>The ecoresponsive genome of Daphnia pulex.</title>
        <authorList>
            <person name="Colbourne J.K."/>
            <person name="Pfrender M.E."/>
            <person name="Gilbert D."/>
            <person name="Thomas W.K."/>
            <person name="Tucker A."/>
            <person name="Oakley T.H."/>
            <person name="Tokishita S."/>
            <person name="Aerts A."/>
            <person name="Arnold G.J."/>
            <person name="Basu M.K."/>
            <person name="Bauer D.J."/>
            <person name="Caceres C.E."/>
            <person name="Carmel L."/>
            <person name="Casola C."/>
            <person name="Choi J.H."/>
            <person name="Detter J.C."/>
            <person name="Dong Q."/>
            <person name="Dusheyko S."/>
            <person name="Eads B.D."/>
            <person name="Frohlich T."/>
            <person name="Geiler-Samerotte K.A."/>
            <person name="Gerlach D."/>
            <person name="Hatcher P."/>
            <person name="Jogdeo S."/>
            <person name="Krijgsveld J."/>
            <person name="Kriventseva E.V."/>
            <person name="Kultz D."/>
            <person name="Laforsch C."/>
            <person name="Lindquist E."/>
            <person name="Lopez J."/>
            <person name="Manak J.R."/>
            <person name="Muller J."/>
            <person name="Pangilinan J."/>
            <person name="Patwardhan R.P."/>
            <person name="Pitluck S."/>
            <person name="Pritham E.J."/>
            <person name="Rechtsteiner A."/>
            <person name="Rho M."/>
            <person name="Rogozin I.B."/>
            <person name="Sakarya O."/>
            <person name="Salamov A."/>
            <person name="Schaack S."/>
            <person name="Shapiro H."/>
            <person name="Shiga Y."/>
            <person name="Skalitzky C."/>
            <person name="Smith Z."/>
            <person name="Souvorov A."/>
            <person name="Sung W."/>
            <person name="Tang Z."/>
            <person name="Tsuchiya D."/>
            <person name="Tu H."/>
            <person name="Vos H."/>
            <person name="Wang M."/>
            <person name="Wolf Y.I."/>
            <person name="Yamagata H."/>
            <person name="Yamada T."/>
            <person name="Ye Y."/>
            <person name="Shaw J.R."/>
            <person name="Andrews J."/>
            <person name="Crease T.J."/>
            <person name="Tang H."/>
            <person name="Lucas S.M."/>
            <person name="Robertson H.M."/>
            <person name="Bork P."/>
            <person name="Koonin E.V."/>
            <person name="Zdobnov E.M."/>
            <person name="Grigoriev I.V."/>
            <person name="Lynch M."/>
            <person name="Boore J.L."/>
        </authorList>
    </citation>
    <scope>NUCLEOTIDE SEQUENCE [LARGE SCALE GENOMIC DNA]</scope>
</reference>